<reference evidence="1 2" key="1">
    <citation type="submission" date="2020-02" db="EMBL/GenBank/DDBJ databases">
        <authorList>
            <person name="Kim H.M."/>
            <person name="Jeon C.O."/>
        </authorList>
    </citation>
    <scope>NUCLEOTIDE SEQUENCE [LARGE SCALE GENOMIC DNA]</scope>
    <source>
        <strain evidence="1 2">PeD5</strain>
    </source>
</reference>
<comment type="caution">
    <text evidence="1">The sequence shown here is derived from an EMBL/GenBank/DDBJ whole genome shotgun (WGS) entry which is preliminary data.</text>
</comment>
<protein>
    <submittedName>
        <fullName evidence="1">Uncharacterized protein</fullName>
    </submittedName>
</protein>
<dbReference type="EMBL" id="JAAIKB010000004">
    <property type="protein sequence ID" value="NGM20985.1"/>
    <property type="molecule type" value="Genomic_DNA"/>
</dbReference>
<evidence type="ECO:0000313" key="1">
    <source>
        <dbReference type="EMBL" id="NGM20985.1"/>
    </source>
</evidence>
<name>A0A6M1LKV9_9PROT</name>
<dbReference type="AlphaFoldDB" id="A0A6M1LKV9"/>
<dbReference type="RefSeq" id="WP_164694868.1">
    <property type="nucleotide sequence ID" value="NZ_JAAIKB010000004.1"/>
</dbReference>
<keyword evidence="2" id="KW-1185">Reference proteome</keyword>
<reference evidence="1 2" key="2">
    <citation type="submission" date="2020-03" db="EMBL/GenBank/DDBJ databases">
        <title>Roseomonas stagni sp. nov., isolated from pond water in Japan.</title>
        <authorList>
            <person name="Furuhata K."/>
            <person name="Miyamoto H."/>
            <person name="Goto K."/>
        </authorList>
    </citation>
    <scope>NUCLEOTIDE SEQUENCE [LARGE SCALE GENOMIC DNA]</scope>
    <source>
        <strain evidence="1 2">PeD5</strain>
    </source>
</reference>
<dbReference type="Pfam" id="PF22531">
    <property type="entry name" value="DUF7002"/>
    <property type="match status" value="1"/>
</dbReference>
<gene>
    <name evidence="1" type="ORF">G3576_13255</name>
</gene>
<dbReference type="InterPro" id="IPR054271">
    <property type="entry name" value="DUF7002"/>
</dbReference>
<dbReference type="Proteomes" id="UP000475385">
    <property type="component" value="Unassembled WGS sequence"/>
</dbReference>
<sequence length="206" mass="22836">MPGNWDAAALVAETGGVAWHLTSRAALPMLRRHGLLSAQALVALFEVAEPAATELLEANRDRFVALHHPRHGTVELRRQQMWDSKLVPALEGSGSTAAQWRRHINGHVFFWLDPTRLEGLRNADPARPQVALRIDLRRLLDRHGAAARLTPINTGAVRHPRHRRSLADWHPIGAYADPRGRPPVELAIPGAVPDLQGLLLDPWPQP</sequence>
<evidence type="ECO:0000313" key="2">
    <source>
        <dbReference type="Proteomes" id="UP000475385"/>
    </source>
</evidence>
<organism evidence="1 2">
    <name type="scientific">Falsiroseomonas algicola</name>
    <dbReference type="NCBI Taxonomy" id="2716930"/>
    <lineage>
        <taxon>Bacteria</taxon>
        <taxon>Pseudomonadati</taxon>
        <taxon>Pseudomonadota</taxon>
        <taxon>Alphaproteobacteria</taxon>
        <taxon>Acetobacterales</taxon>
        <taxon>Roseomonadaceae</taxon>
        <taxon>Falsiroseomonas</taxon>
    </lineage>
</organism>
<proteinExistence type="predicted"/>
<accession>A0A6M1LKV9</accession>